<dbReference type="InterPro" id="IPR002931">
    <property type="entry name" value="Transglutaminase-like"/>
</dbReference>
<accession>S9TG70</accession>
<dbReference type="PANTHER" id="PTHR33490:SF1">
    <property type="entry name" value="SLL1233 PROTEIN"/>
    <property type="match status" value="1"/>
</dbReference>
<dbReference type="Pfam" id="PF08379">
    <property type="entry name" value="Bact_transglu_N"/>
    <property type="match status" value="1"/>
</dbReference>
<name>S9TG70_MAGFU</name>
<dbReference type="SMART" id="SM00460">
    <property type="entry name" value="TGc"/>
    <property type="match status" value="1"/>
</dbReference>
<reference evidence="2 3" key="1">
    <citation type="submission" date="2013-04" db="EMBL/GenBank/DDBJ databases">
        <authorList>
            <person name="Kuznetsov B."/>
            <person name="Ivanovsky R."/>
        </authorList>
    </citation>
    <scope>NUCLEOTIDE SEQUENCE [LARGE SCALE GENOMIC DNA]</scope>
    <source>
        <strain evidence="2 3">MGU-K5</strain>
    </source>
</reference>
<dbReference type="RefSeq" id="WP_021132686.1">
    <property type="nucleotide sequence ID" value="NZ_AQPH01000046.1"/>
</dbReference>
<feature type="domain" description="Transglutaminase-like" evidence="1">
    <location>
        <begin position="173"/>
        <end position="242"/>
    </location>
</feature>
<dbReference type="eggNOG" id="COG1305">
    <property type="taxonomic scope" value="Bacteria"/>
</dbReference>
<evidence type="ECO:0000259" key="1">
    <source>
        <dbReference type="SMART" id="SM00460"/>
    </source>
</evidence>
<dbReference type="Pfam" id="PF01841">
    <property type="entry name" value="Transglut_core"/>
    <property type="match status" value="1"/>
</dbReference>
<dbReference type="Proteomes" id="UP000015350">
    <property type="component" value="Unassembled WGS sequence"/>
</dbReference>
<organism evidence="2 3">
    <name type="scientific">Magnetospirillum fulvum MGU-K5</name>
    <dbReference type="NCBI Taxonomy" id="1316936"/>
    <lineage>
        <taxon>Bacteria</taxon>
        <taxon>Pseudomonadati</taxon>
        <taxon>Pseudomonadota</taxon>
        <taxon>Alphaproteobacteria</taxon>
        <taxon>Rhodospirillales</taxon>
        <taxon>Rhodospirillaceae</taxon>
        <taxon>Magnetospirillum</taxon>
    </lineage>
</organism>
<dbReference type="EMBL" id="AQPH01000046">
    <property type="protein sequence ID" value="EPY01256.1"/>
    <property type="molecule type" value="Genomic_DNA"/>
</dbReference>
<protein>
    <submittedName>
        <fullName evidence="2">Transglutaminase</fullName>
    </submittedName>
</protein>
<gene>
    <name evidence="2" type="ORF">K678_11885</name>
</gene>
<dbReference type="AlphaFoldDB" id="S9TG70"/>
<evidence type="ECO:0000313" key="2">
    <source>
        <dbReference type="EMBL" id="EPY01256.1"/>
    </source>
</evidence>
<dbReference type="PATRIC" id="fig|1316936.3.peg.2370"/>
<dbReference type="STRING" id="1316936.K678_11885"/>
<dbReference type="OrthoDB" id="9804023at2"/>
<evidence type="ECO:0000313" key="3">
    <source>
        <dbReference type="Proteomes" id="UP000015350"/>
    </source>
</evidence>
<dbReference type="PANTHER" id="PTHR33490">
    <property type="entry name" value="BLR5614 PROTEIN-RELATED"/>
    <property type="match status" value="1"/>
</dbReference>
<dbReference type="InterPro" id="IPR013589">
    <property type="entry name" value="Bac_transglu_N"/>
</dbReference>
<dbReference type="Gene3D" id="3.10.620.30">
    <property type="match status" value="1"/>
</dbReference>
<dbReference type="InterPro" id="IPR038765">
    <property type="entry name" value="Papain-like_cys_pep_sf"/>
</dbReference>
<sequence length="287" mass="31051">MLSLQIHHRTTYRYRRPVVLGPHRLMLRPRESCDLRLRSLELTATPAAAVTWAEDVFGNAVAMASFTAPSDTLCIESHLTIELHAVPFPIFTIAAEAISYPFLYTDQDWTDLGALTVRQSPDPGGRVANWARGFIHSNPTDTLSLLKDLCSGVSAWVAYRSRDDEGTQTPIETLERGSGACRDFAVLFAEAARCLGFGARIVSGYLFDPDGCLIGSSGSGSTHAWAEIYVPGAGWITFDPTNRGVGGHNLIPVAVAREISQVAPIVGSYQGLPEVFVGMSVDVRVTA</sequence>
<comment type="caution">
    <text evidence="2">The sequence shown here is derived from an EMBL/GenBank/DDBJ whole genome shotgun (WGS) entry which is preliminary data.</text>
</comment>
<dbReference type="SUPFAM" id="SSF54001">
    <property type="entry name" value="Cysteine proteinases"/>
    <property type="match status" value="1"/>
</dbReference>
<proteinExistence type="predicted"/>